<gene>
    <name evidence="3" type="ORF">F3Y22_tig00001478pilonHSYRG00298</name>
</gene>
<dbReference type="InterPro" id="IPR013103">
    <property type="entry name" value="RVT_2"/>
</dbReference>
<accession>A0A6A3CXE7</accession>
<organism evidence="3 4">
    <name type="scientific">Hibiscus syriacus</name>
    <name type="common">Rose of Sharon</name>
    <dbReference type="NCBI Taxonomy" id="106335"/>
    <lineage>
        <taxon>Eukaryota</taxon>
        <taxon>Viridiplantae</taxon>
        <taxon>Streptophyta</taxon>
        <taxon>Embryophyta</taxon>
        <taxon>Tracheophyta</taxon>
        <taxon>Spermatophyta</taxon>
        <taxon>Magnoliopsida</taxon>
        <taxon>eudicotyledons</taxon>
        <taxon>Gunneridae</taxon>
        <taxon>Pentapetalae</taxon>
        <taxon>rosids</taxon>
        <taxon>malvids</taxon>
        <taxon>Malvales</taxon>
        <taxon>Malvaceae</taxon>
        <taxon>Malvoideae</taxon>
        <taxon>Hibiscus</taxon>
    </lineage>
</organism>
<evidence type="ECO:0000256" key="1">
    <source>
        <dbReference type="SAM" id="MobiDB-lite"/>
    </source>
</evidence>
<feature type="region of interest" description="Disordered" evidence="1">
    <location>
        <begin position="328"/>
        <end position="354"/>
    </location>
</feature>
<feature type="domain" description="Reverse transcriptase Ty1/copia-type" evidence="2">
    <location>
        <begin position="1"/>
        <end position="75"/>
    </location>
</feature>
<evidence type="ECO:0000313" key="3">
    <source>
        <dbReference type="EMBL" id="KAE8733177.1"/>
    </source>
</evidence>
<feature type="compositionally biased region" description="Basic and acidic residues" evidence="1">
    <location>
        <begin position="762"/>
        <end position="772"/>
    </location>
</feature>
<name>A0A6A3CXE7_HIBSY</name>
<keyword evidence="4" id="KW-1185">Reference proteome</keyword>
<feature type="region of interest" description="Disordered" evidence="1">
    <location>
        <begin position="755"/>
        <end position="787"/>
    </location>
</feature>
<evidence type="ECO:0000313" key="4">
    <source>
        <dbReference type="Proteomes" id="UP000436088"/>
    </source>
</evidence>
<dbReference type="Pfam" id="PF07727">
    <property type="entry name" value="RVT_2"/>
    <property type="match status" value="1"/>
</dbReference>
<reference evidence="3" key="1">
    <citation type="submission" date="2019-09" db="EMBL/GenBank/DDBJ databases">
        <title>Draft genome information of white flower Hibiscus syriacus.</title>
        <authorList>
            <person name="Kim Y.-M."/>
        </authorList>
    </citation>
    <scope>NUCLEOTIDE SEQUENCE [LARGE SCALE GENOMIC DNA]</scope>
    <source>
        <strain evidence="3">YM2019G1</strain>
    </source>
</reference>
<protein>
    <recommendedName>
        <fullName evidence="2">Reverse transcriptase Ty1/copia-type domain-containing protein</fullName>
    </recommendedName>
</protein>
<dbReference type="PANTHER" id="PTHR47481">
    <property type="match status" value="1"/>
</dbReference>
<dbReference type="CDD" id="cd09272">
    <property type="entry name" value="RNase_HI_RT_Ty1"/>
    <property type="match status" value="1"/>
</dbReference>
<dbReference type="EMBL" id="VEPZ02000123">
    <property type="protein sequence ID" value="KAE8733177.1"/>
    <property type="molecule type" value="Genomic_DNA"/>
</dbReference>
<evidence type="ECO:0000259" key="2">
    <source>
        <dbReference type="Pfam" id="PF07727"/>
    </source>
</evidence>
<comment type="caution">
    <text evidence="3">The sequence shown here is derived from an EMBL/GenBank/DDBJ whole genome shotgun (WGS) entry which is preliminary data.</text>
</comment>
<dbReference type="Proteomes" id="UP000436088">
    <property type="component" value="Unassembled WGS sequence"/>
</dbReference>
<dbReference type="AlphaFoldDB" id="A0A6A3CXE7"/>
<dbReference type="PANTHER" id="PTHR47481:SF31">
    <property type="entry name" value="OS01G0873500 PROTEIN"/>
    <property type="match status" value="1"/>
</dbReference>
<proteinExistence type="predicted"/>
<sequence>MDVKTTFLHSDLEEELYMEQSKGFVTKRKDDCVCRLKKSLYGLKQAPREWYKNFESVMVEQGYKMTTSDHWLTCDRKAKNLWLSQDKFIEKVLQRFNIEKAKAMNILFATHLRLIVKHNPSTEKEKEKMQKVNYSSVVGSLMYVMCVALSTTKSEFIVATKVCKEMLWMKKFVHELGFTQEMYFMYCDNQSAIHLGKNSTFHARFKHIDVSYHWIQDVLEAMLLELEKIHTDDNGAHMLTKPYQEGKIAVELQREKAKNAEHMERISSLEAHIQHRDKESLVTNEQESFDKWYKSTFSMNFLVNEIWYCSSYLEKSFKRHKMEAIGRRTGDGNGIDSEMASKAGNRTPNMSHMDESHEDRLINWMSMDETKFSGFDKLKDDDITGDHEEMDDSDDEDEYTKRMIPTFIIKIGKEHVLYENPGIQRKIFYPNRQNPTLCPIQILEEEKAMRPSDPSGPLCLFFMHQWELLLQGLGHTLLFMERFPNDHVQREAKYKNLDLLQKYYRIGKDTEGEELFLSHFNTAPTDTSRVANTTTKSLGNNILYHNQTPYHLFPPQPENSFMPTVFWPFEDSVLASKSGTKFVKPLVEFSSRNTFLLQKQQVLLTVLSHHLQRMLTGSMKLPPEMIINGDGDIVLNYEYEEYFPQDSDLASWLLSNAISEKGDDIILTYLTCIKEIWDTLASYGSVVTPAEYVMSFLKGMPCEYQPNVAVISPMRESLTLDAIYTMLVDAETQLAGFDAQADVLPMGANHAQGKGLNLPNRGYDRTSEDKTSRSYAGRASGRSGGRGRGRLRVQCQMYGKIGHLVYCCWHRYDEDYHCVSNNRSESANVQYSVVDSENMNCDCCYCNTKSQTRGQSTVRPQAHITTTLQDRWIVDISATHHVTPDAANILQYNRRQLLEDDPVNRIRMEG</sequence>